<evidence type="ECO:0000256" key="14">
    <source>
        <dbReference type="SAM" id="SignalP"/>
    </source>
</evidence>
<feature type="signal peptide" evidence="14">
    <location>
        <begin position="1"/>
        <end position="23"/>
    </location>
</feature>
<feature type="chain" id="PRO_5046015671" evidence="14">
    <location>
        <begin position="24"/>
        <end position="812"/>
    </location>
</feature>
<gene>
    <name evidence="17" type="ORF">PBT88_20855</name>
</gene>
<dbReference type="PROSITE" id="PS52016">
    <property type="entry name" value="TONB_DEPENDENT_REC_3"/>
    <property type="match status" value="1"/>
</dbReference>
<keyword evidence="9 13" id="KW-0798">TonB box</keyword>
<sequence>MSGSSFLALGCVGAISSAFPAYAQATPAQADTPSTNLGGVTVTDTAITEGSYKTDKLDSPKYTAPLIDTPRSITVIGSQVIKDTASATLAEALRTVPGITMGAGEGGNPLGDRPFIRGFDSQNSTYLDGVRDIGAQTRETFDVDSIEVVKGSDSVTNGSGNAGGSINLVSKLPTSERFIEAEGTYGSADYKRGTIDINQPINEFVGVRLNAMYHDQNVAGRDAIFQKRWGVAPSVKIGLTGPTSLTVSYYHLHTNELPDAGTPYTYTLANAPAGVTETAPVSHYTTLGGQEIDVPRGAFYGLKDRDFRHTNVNDFTIRAQHEFDNGFMIRNTSRYSHTEQDYIVSQPDDQQGDVYGNATGTAANAGGYVWRRANTRYGYSEGLINQTDLTGKFDTGSVKHSIAGGLEYSHLQSAFGTFVSNAQTGTALSSGATLTPRCTAAAIAAYYCTPVGNPNPNDPWVSTTSDLGSTAAAIQKSLPITQTLSHSTTYAASLFDTITLTDWLLVNLGGRYDHYSTSVSAGLAATSTAARTWGTKKNNIWTYQAGVVLKPKDNGSIYFSTSKAAVPPGSFLGQGAEDNGLTPGRGQTTVDIDALKVQKTTSYEVGTKWNLLDNNLNLSLALFQTKTVNARTTDANGLALYVGTRRIRGVELSYNGNITDKWNVFGGYTYMPSKILDSGQTVTGGISAPSAGIGRAFPNTPKNSFTTFTNYKITPKLTLGGGAIYMSKVYGGYSDTRAVQNGAVVITKTRATYVPSYWRFDANASYQLTDMVKLQINALNVGNKRYFDKAYAAHYANQAAGRTVLGTISVRY</sequence>
<dbReference type="InterPro" id="IPR036942">
    <property type="entry name" value="Beta-barrel_TonB_sf"/>
</dbReference>
<keyword evidence="4" id="KW-0410">Iron transport</keyword>
<keyword evidence="5 12" id="KW-0812">Transmembrane</keyword>
<evidence type="ECO:0000256" key="8">
    <source>
        <dbReference type="ARBA" id="ARBA00023065"/>
    </source>
</evidence>
<evidence type="ECO:0000256" key="2">
    <source>
        <dbReference type="ARBA" id="ARBA00022448"/>
    </source>
</evidence>
<comment type="subcellular location">
    <subcellularLocation>
        <location evidence="1 12">Cell outer membrane</location>
        <topology evidence="1 12">Multi-pass membrane protein</topology>
    </subcellularLocation>
</comment>
<feature type="domain" description="TonB-dependent receptor-like beta-barrel" evidence="15">
    <location>
        <begin position="258"/>
        <end position="781"/>
    </location>
</feature>
<keyword evidence="2 12" id="KW-0813">Transport</keyword>
<evidence type="ECO:0000259" key="16">
    <source>
        <dbReference type="Pfam" id="PF07715"/>
    </source>
</evidence>
<keyword evidence="18" id="KW-1185">Reference proteome</keyword>
<keyword evidence="8" id="KW-0406">Ion transport</keyword>
<organism evidence="17 18">
    <name type="scientific">Sphingomonas abietis</name>
    <dbReference type="NCBI Taxonomy" id="3012344"/>
    <lineage>
        <taxon>Bacteria</taxon>
        <taxon>Pseudomonadati</taxon>
        <taxon>Pseudomonadota</taxon>
        <taxon>Alphaproteobacteria</taxon>
        <taxon>Sphingomonadales</taxon>
        <taxon>Sphingomonadaceae</taxon>
        <taxon>Sphingomonas</taxon>
    </lineage>
</organism>
<evidence type="ECO:0000313" key="18">
    <source>
        <dbReference type="Proteomes" id="UP001210865"/>
    </source>
</evidence>
<evidence type="ECO:0000259" key="15">
    <source>
        <dbReference type="Pfam" id="PF00593"/>
    </source>
</evidence>
<protein>
    <submittedName>
        <fullName evidence="17">TonB-dependent receptor</fullName>
    </submittedName>
</protein>
<dbReference type="RefSeq" id="WP_270077194.1">
    <property type="nucleotide sequence ID" value="NZ_CP115174.1"/>
</dbReference>
<dbReference type="InterPro" id="IPR000531">
    <property type="entry name" value="Beta-barrel_TonB"/>
</dbReference>
<evidence type="ECO:0000256" key="9">
    <source>
        <dbReference type="ARBA" id="ARBA00023077"/>
    </source>
</evidence>
<dbReference type="SUPFAM" id="SSF56935">
    <property type="entry name" value="Porins"/>
    <property type="match status" value="1"/>
</dbReference>
<keyword evidence="3 12" id="KW-1134">Transmembrane beta strand</keyword>
<name>A0ABY7NPP7_9SPHN</name>
<evidence type="ECO:0000256" key="5">
    <source>
        <dbReference type="ARBA" id="ARBA00022692"/>
    </source>
</evidence>
<dbReference type="Pfam" id="PF07715">
    <property type="entry name" value="Plug"/>
    <property type="match status" value="1"/>
</dbReference>
<feature type="domain" description="TonB-dependent receptor plug" evidence="16">
    <location>
        <begin position="66"/>
        <end position="164"/>
    </location>
</feature>
<evidence type="ECO:0000256" key="11">
    <source>
        <dbReference type="ARBA" id="ARBA00023237"/>
    </source>
</evidence>
<reference evidence="17 18" key="1">
    <citation type="submission" date="2022-12" db="EMBL/GenBank/DDBJ databases">
        <title>Sphingomonas abieness sp. nov., an endophytic bacterium isolated from Abies koreana.</title>
        <authorList>
            <person name="Jiang L."/>
            <person name="Lee J."/>
        </authorList>
    </citation>
    <scope>NUCLEOTIDE SEQUENCE [LARGE SCALE GENOMIC DNA]</scope>
    <source>
        <strain evidence="18">PAMB 00755</strain>
    </source>
</reference>
<dbReference type="Pfam" id="PF00593">
    <property type="entry name" value="TonB_dep_Rec_b-barrel"/>
    <property type="match status" value="1"/>
</dbReference>
<evidence type="ECO:0000256" key="10">
    <source>
        <dbReference type="ARBA" id="ARBA00023136"/>
    </source>
</evidence>
<dbReference type="InterPro" id="IPR039426">
    <property type="entry name" value="TonB-dep_rcpt-like"/>
</dbReference>
<dbReference type="EMBL" id="CP115174">
    <property type="protein sequence ID" value="WBO22552.1"/>
    <property type="molecule type" value="Genomic_DNA"/>
</dbReference>
<keyword evidence="10 12" id="KW-0472">Membrane</keyword>
<dbReference type="Gene3D" id="2.170.130.10">
    <property type="entry name" value="TonB-dependent receptor, plug domain"/>
    <property type="match status" value="1"/>
</dbReference>
<dbReference type="PANTHER" id="PTHR32552">
    <property type="entry name" value="FERRICHROME IRON RECEPTOR-RELATED"/>
    <property type="match status" value="1"/>
</dbReference>
<comment type="similarity">
    <text evidence="12 13">Belongs to the TonB-dependent receptor family.</text>
</comment>
<keyword evidence="17" id="KW-0675">Receptor</keyword>
<evidence type="ECO:0000256" key="3">
    <source>
        <dbReference type="ARBA" id="ARBA00022452"/>
    </source>
</evidence>
<dbReference type="CDD" id="cd01347">
    <property type="entry name" value="ligand_gated_channel"/>
    <property type="match status" value="1"/>
</dbReference>
<dbReference type="Gene3D" id="2.40.170.20">
    <property type="entry name" value="TonB-dependent receptor, beta-barrel domain"/>
    <property type="match status" value="1"/>
</dbReference>
<dbReference type="InterPro" id="IPR012910">
    <property type="entry name" value="Plug_dom"/>
</dbReference>
<evidence type="ECO:0000256" key="4">
    <source>
        <dbReference type="ARBA" id="ARBA00022496"/>
    </source>
</evidence>
<evidence type="ECO:0000313" key="17">
    <source>
        <dbReference type="EMBL" id="WBO22552.1"/>
    </source>
</evidence>
<evidence type="ECO:0000256" key="13">
    <source>
        <dbReference type="RuleBase" id="RU003357"/>
    </source>
</evidence>
<evidence type="ECO:0000256" key="1">
    <source>
        <dbReference type="ARBA" id="ARBA00004571"/>
    </source>
</evidence>
<proteinExistence type="inferred from homology"/>
<keyword evidence="11 12" id="KW-0998">Cell outer membrane</keyword>
<dbReference type="InterPro" id="IPR037066">
    <property type="entry name" value="Plug_dom_sf"/>
</dbReference>
<dbReference type="PANTHER" id="PTHR32552:SF89">
    <property type="entry name" value="CATECHOLATE SIDEROPHORE RECEPTOR FIU"/>
    <property type="match status" value="1"/>
</dbReference>
<evidence type="ECO:0000256" key="12">
    <source>
        <dbReference type="PROSITE-ProRule" id="PRU01360"/>
    </source>
</evidence>
<keyword evidence="7" id="KW-0408">Iron</keyword>
<accession>A0ABY7NPP7</accession>
<evidence type="ECO:0000256" key="7">
    <source>
        <dbReference type="ARBA" id="ARBA00023004"/>
    </source>
</evidence>
<dbReference type="Proteomes" id="UP001210865">
    <property type="component" value="Chromosome"/>
</dbReference>
<evidence type="ECO:0000256" key="6">
    <source>
        <dbReference type="ARBA" id="ARBA00022729"/>
    </source>
</evidence>
<keyword evidence="6 14" id="KW-0732">Signal</keyword>